<dbReference type="InterPro" id="IPR037855">
    <property type="entry name" value="Vps36"/>
</dbReference>
<keyword evidence="2 6" id="KW-0813">Transport</keyword>
<evidence type="ECO:0000313" key="8">
    <source>
        <dbReference type="Proteomes" id="UP000474640"/>
    </source>
</evidence>
<dbReference type="AlphaFoldDB" id="A0A7C8VIS9"/>
<dbReference type="OrthoDB" id="271448at2759"/>
<dbReference type="FunFam" id="1.10.10.10:FF:000527">
    <property type="entry name" value="Vacuolar protein sorting protein (Vps36), putative"/>
    <property type="match status" value="1"/>
</dbReference>
<name>A0A7C8VIS9_ORBOL</name>
<dbReference type="GO" id="GO:0032266">
    <property type="term" value="F:phosphatidylinositol-3-phosphate binding"/>
    <property type="evidence" value="ECO:0007669"/>
    <property type="project" value="UniProtKB-UniRule"/>
</dbReference>
<dbReference type="GO" id="GO:0043328">
    <property type="term" value="P:protein transport to vacuole involved in ubiquitin-dependent protein catabolic process via the multivesicular body sorting pathway"/>
    <property type="evidence" value="ECO:0007669"/>
    <property type="project" value="UniProtKB-UniRule"/>
</dbReference>
<dbReference type="InterPro" id="IPR036388">
    <property type="entry name" value="WH-like_DNA-bd_sf"/>
</dbReference>
<dbReference type="Gene3D" id="1.10.10.10">
    <property type="entry name" value="Winged helix-like DNA-binding domain superfamily/Winged helix DNA-binding domain"/>
    <property type="match status" value="2"/>
</dbReference>
<protein>
    <recommendedName>
        <fullName evidence="6">Vacuolar protein-sorting-associated protein 36</fullName>
    </recommendedName>
    <alternativeName>
        <fullName evidence="6">ESCRT-II complex subunit VPS36</fullName>
    </alternativeName>
</protein>
<evidence type="ECO:0000256" key="3">
    <source>
        <dbReference type="ARBA" id="ARBA00022753"/>
    </source>
</evidence>
<keyword evidence="3 6" id="KW-0967">Endosome</keyword>
<dbReference type="Proteomes" id="UP000474640">
    <property type="component" value="Unassembled WGS sequence"/>
</dbReference>
<dbReference type="GO" id="GO:0000814">
    <property type="term" value="C:ESCRT II complex"/>
    <property type="evidence" value="ECO:0007669"/>
    <property type="project" value="UniProtKB-UniRule"/>
</dbReference>
<dbReference type="SUPFAM" id="SSF46785">
    <property type="entry name" value="Winged helix' DNA-binding domain"/>
    <property type="match status" value="1"/>
</dbReference>
<accession>A0A7C8VIS9</accession>
<evidence type="ECO:0000313" key="7">
    <source>
        <dbReference type="EMBL" id="KAF3284623.1"/>
    </source>
</evidence>
<comment type="subunit">
    <text evidence="6">Component of the endosomal sorting complex required for transport II (ESCRT-II).</text>
</comment>
<organism evidence="7 8">
    <name type="scientific">Orbilia oligospora</name>
    <name type="common">Nematode-trapping fungus</name>
    <name type="synonym">Arthrobotrys oligospora</name>
    <dbReference type="NCBI Taxonomy" id="2813651"/>
    <lineage>
        <taxon>Eukaryota</taxon>
        <taxon>Fungi</taxon>
        <taxon>Dikarya</taxon>
        <taxon>Ascomycota</taxon>
        <taxon>Pezizomycotina</taxon>
        <taxon>Orbiliomycetes</taxon>
        <taxon>Orbiliales</taxon>
        <taxon>Orbiliaceae</taxon>
        <taxon>Orbilia</taxon>
    </lineage>
</organism>
<comment type="caution">
    <text evidence="7">The sequence shown here is derived from an EMBL/GenBank/DDBJ whole genome shotgun (WGS) entry which is preliminary data.</text>
</comment>
<keyword evidence="6" id="KW-0963">Cytoplasm</keyword>
<comment type="function">
    <text evidence="6">Component of the ESCRT-II complex (endosomal sorting complex required for transport II), which is required for multivesicular body (MVB) formation and sorting of endosomal cargo proteins into MVBs.</text>
</comment>
<evidence type="ECO:0000256" key="4">
    <source>
        <dbReference type="ARBA" id="ARBA00022927"/>
    </source>
</evidence>
<dbReference type="GO" id="GO:0031902">
    <property type="term" value="C:late endosome membrane"/>
    <property type="evidence" value="ECO:0007669"/>
    <property type="project" value="UniProtKB-UniRule"/>
</dbReference>
<evidence type="ECO:0000256" key="5">
    <source>
        <dbReference type="ARBA" id="ARBA00023054"/>
    </source>
</evidence>
<gene>
    <name evidence="7" type="ORF">TWF970_010919</name>
</gene>
<dbReference type="GO" id="GO:0043130">
    <property type="term" value="F:ubiquitin binding"/>
    <property type="evidence" value="ECO:0007669"/>
    <property type="project" value="UniProtKB-UniRule"/>
</dbReference>
<dbReference type="InterPro" id="IPR036390">
    <property type="entry name" value="WH_DNA-bd_sf"/>
</dbReference>
<keyword evidence="4 6" id="KW-0653">Protein transport</keyword>
<reference evidence="7 8" key="1">
    <citation type="submission" date="2020-01" db="EMBL/GenBank/DDBJ databases">
        <authorList>
            <person name="Palmer J.M."/>
        </authorList>
    </citation>
    <scope>NUCLEOTIDE SEQUENCE [LARGE SCALE GENOMIC DNA]</scope>
    <source>
        <strain evidence="7 8">TWF970</strain>
    </source>
</reference>
<dbReference type="InterPro" id="IPR040608">
    <property type="entry name" value="Snf8/Vps36"/>
</dbReference>
<sequence length="189" mass="21367">MLSLRPTDFTVTKDQISSSSSLSLYHAELARSIADFLADDTRSILKKEGGAITLVDLWAVYNRARGIELISPSDLESAAKLFDKLQLPVRLRQFKSGLLVIQERNKTDEKVAKSVVAWLDELSDLETRDTIADNKWGKSVLAKDAAEKFGWSIAVAIEELEMVEERGELVRDTSFEGVRWWKSPWYTSE</sequence>
<dbReference type="PANTHER" id="PTHR13128:SF12">
    <property type="entry name" value="VACUOLAR PROTEIN-SORTING-ASSOCIATED PROTEIN 36"/>
    <property type="match status" value="1"/>
</dbReference>
<dbReference type="PANTHER" id="PTHR13128">
    <property type="entry name" value="VACUOLAR PROTEIN-SORTING-ASSOCIATED PROTEIN 36"/>
    <property type="match status" value="1"/>
</dbReference>
<evidence type="ECO:0000256" key="1">
    <source>
        <dbReference type="ARBA" id="ARBA00009697"/>
    </source>
</evidence>
<dbReference type="FunFam" id="1.10.10.10:FF:000165">
    <property type="entry name" value="Vacuolar protein sorting protein (Vps36)"/>
    <property type="match status" value="1"/>
</dbReference>
<proteinExistence type="inferred from homology"/>
<comment type="similarity">
    <text evidence="1 6">Belongs to the VPS36 family.</text>
</comment>
<comment type="subcellular location">
    <subcellularLocation>
        <location evidence="6">Cytoplasm</location>
    </subcellularLocation>
    <subcellularLocation>
        <location evidence="6">Endosome</location>
    </subcellularLocation>
</comment>
<dbReference type="EMBL" id="JAABOJ010000008">
    <property type="protein sequence ID" value="KAF3284623.1"/>
    <property type="molecule type" value="Genomic_DNA"/>
</dbReference>
<evidence type="ECO:0000256" key="2">
    <source>
        <dbReference type="ARBA" id="ARBA00022448"/>
    </source>
</evidence>
<evidence type="ECO:0000256" key="6">
    <source>
        <dbReference type="RuleBase" id="RU367095"/>
    </source>
</evidence>
<keyword evidence="5" id="KW-0175">Coiled coil</keyword>
<dbReference type="Pfam" id="PF04157">
    <property type="entry name" value="EAP30"/>
    <property type="match status" value="1"/>
</dbReference>